<dbReference type="Proteomes" id="UP000001311">
    <property type="component" value="Chromosome"/>
</dbReference>
<keyword evidence="3" id="KW-0540">Nuclease</keyword>
<dbReference type="GO" id="GO:0006310">
    <property type="term" value="P:DNA recombination"/>
    <property type="evidence" value="ECO:0007669"/>
    <property type="project" value="InterPro"/>
</dbReference>
<dbReference type="AlphaFoldDB" id="A8F1S2"/>
<dbReference type="SUPFAM" id="SSF64182">
    <property type="entry name" value="DHH phosphoesterases"/>
    <property type="match status" value="1"/>
</dbReference>
<dbReference type="Gene3D" id="3.90.1640.30">
    <property type="match status" value="1"/>
</dbReference>
<evidence type="ECO:0000259" key="9">
    <source>
        <dbReference type="Pfam" id="PF17768"/>
    </source>
</evidence>
<sequence length="608" mass="67413">MQMMKLKNFWGYTAKIQPNKQMKPQASINGKIWQQKLINEDIVTELCRSFKISDLLARIVSLRVNNLEEVENFLIPKIKNLLPDPFHLLDMEKAVDRTVTAILNNQKICIFADYDVDGATSAALLKNIFRDLNILCDIYVPDRIAEGYGPTPFAMQKIKDNGTELLITVDCGAMAHEALKYAKDVNLDVIVIDHHIATEILPDAVAIVNPNRIDEKSEYKHLAAVGVAFLFATAILSNLKKQNYFTQTMLQPNLMKYLDLVALGTVCDMMKLTGLNRAFVASGLKIMQQRQNIGIKTLYDMAGLNEIPKCYHLGFILGPRINAGGRVGKSSLGANLLSTSCSNEANKLAEELEKHNNERKVIELLMIEEAMEIALTQQDSSLLFIVKEGWHPGVIGIVAGKLKEKFDKPVAVIALNDGIGKASCRSILGIDFGAEIINAKSKDLLIAGGGHAMAAGFTVTADKLQELQNFFNNAFRISINKLENYKHAEYDIELTVNSVNFPLMEELNTLEPFGQGNHEPIFKFDDLFVLKADIVGSKHIKCMLVPNKRGFGNKALSAIAFNSVGTAFEDVLLSSKAKNIAAIGTLKTNNWQGNYTIQLIIKDILLKE</sequence>
<keyword evidence="5 10" id="KW-0269">Exonuclease</keyword>
<keyword evidence="4" id="KW-0378">Hydrolase</keyword>
<evidence type="ECO:0000256" key="1">
    <source>
        <dbReference type="ARBA" id="ARBA00005915"/>
    </source>
</evidence>
<gene>
    <name evidence="10" type="primary">recJ</name>
    <name evidence="10" type="ordered locus">RMA_0704</name>
</gene>
<dbReference type="Pfam" id="PF02272">
    <property type="entry name" value="DHHA1"/>
    <property type="match status" value="1"/>
</dbReference>
<dbReference type="KEGG" id="rms:RMA_0704"/>
<dbReference type="Gene3D" id="3.10.310.30">
    <property type="match status" value="1"/>
</dbReference>
<dbReference type="PANTHER" id="PTHR30255:SF2">
    <property type="entry name" value="SINGLE-STRANDED-DNA-SPECIFIC EXONUCLEASE RECJ"/>
    <property type="match status" value="1"/>
</dbReference>
<dbReference type="InterPro" id="IPR038763">
    <property type="entry name" value="DHH_sf"/>
</dbReference>
<dbReference type="Pfam" id="PF01368">
    <property type="entry name" value="DHH"/>
    <property type="match status" value="1"/>
</dbReference>
<keyword evidence="11" id="KW-1185">Reference proteome</keyword>
<dbReference type="InterPro" id="IPR003156">
    <property type="entry name" value="DHHA1_dom"/>
</dbReference>
<feature type="domain" description="DDH" evidence="7">
    <location>
        <begin position="107"/>
        <end position="265"/>
    </location>
</feature>
<organism evidence="10 11">
    <name type="scientific">Rickettsia massiliae (strain Mtu5)</name>
    <dbReference type="NCBI Taxonomy" id="416276"/>
    <lineage>
        <taxon>Bacteria</taxon>
        <taxon>Pseudomonadati</taxon>
        <taxon>Pseudomonadota</taxon>
        <taxon>Alphaproteobacteria</taxon>
        <taxon>Rickettsiales</taxon>
        <taxon>Rickettsiaceae</taxon>
        <taxon>Rickettsieae</taxon>
        <taxon>Rickettsia</taxon>
        <taxon>spotted fever group</taxon>
    </lineage>
</organism>
<dbReference type="InterPro" id="IPR051673">
    <property type="entry name" value="SSDNA_exonuclease_RecJ"/>
</dbReference>
<dbReference type="InterPro" id="IPR004610">
    <property type="entry name" value="RecJ"/>
</dbReference>
<evidence type="ECO:0000313" key="10">
    <source>
        <dbReference type="EMBL" id="ABV84858.1"/>
    </source>
</evidence>
<dbReference type="GO" id="GO:0006281">
    <property type="term" value="P:DNA repair"/>
    <property type="evidence" value="ECO:0007669"/>
    <property type="project" value="InterPro"/>
</dbReference>
<name>A8F1S2_RICM5</name>
<evidence type="ECO:0000256" key="2">
    <source>
        <dbReference type="ARBA" id="ARBA00019841"/>
    </source>
</evidence>
<dbReference type="EMBL" id="CP000683">
    <property type="protein sequence ID" value="ABV84858.1"/>
    <property type="molecule type" value="Genomic_DNA"/>
</dbReference>
<dbReference type="HOGENOM" id="CLU_009736_5_1_5"/>
<evidence type="ECO:0000256" key="5">
    <source>
        <dbReference type="ARBA" id="ARBA00022839"/>
    </source>
</evidence>
<feature type="coiled-coil region" evidence="6">
    <location>
        <begin position="338"/>
        <end position="365"/>
    </location>
</feature>
<keyword evidence="6" id="KW-0175">Coiled coil</keyword>
<dbReference type="GO" id="GO:0008409">
    <property type="term" value="F:5'-3' exonuclease activity"/>
    <property type="evidence" value="ECO:0007669"/>
    <property type="project" value="InterPro"/>
</dbReference>
<dbReference type="InterPro" id="IPR001667">
    <property type="entry name" value="DDH_dom"/>
</dbReference>
<dbReference type="GO" id="GO:0003676">
    <property type="term" value="F:nucleic acid binding"/>
    <property type="evidence" value="ECO:0007669"/>
    <property type="project" value="InterPro"/>
</dbReference>
<evidence type="ECO:0000256" key="3">
    <source>
        <dbReference type="ARBA" id="ARBA00022722"/>
    </source>
</evidence>
<dbReference type="PANTHER" id="PTHR30255">
    <property type="entry name" value="SINGLE-STRANDED-DNA-SPECIFIC EXONUCLEASE RECJ"/>
    <property type="match status" value="1"/>
</dbReference>
<feature type="domain" description="DHHA1" evidence="8">
    <location>
        <begin position="384"/>
        <end position="475"/>
    </location>
</feature>
<dbReference type="InterPro" id="IPR041122">
    <property type="entry name" value="RecJ_OB"/>
</dbReference>
<comment type="similarity">
    <text evidence="1">Belongs to the RecJ family.</text>
</comment>
<dbReference type="NCBIfam" id="TIGR00644">
    <property type="entry name" value="recJ"/>
    <property type="match status" value="1"/>
</dbReference>
<dbReference type="Pfam" id="PF17768">
    <property type="entry name" value="RecJ_OB"/>
    <property type="match status" value="1"/>
</dbReference>
<evidence type="ECO:0000256" key="4">
    <source>
        <dbReference type="ARBA" id="ARBA00022801"/>
    </source>
</evidence>
<feature type="domain" description="RecJ OB" evidence="9">
    <location>
        <begin position="490"/>
        <end position="603"/>
    </location>
</feature>
<evidence type="ECO:0000256" key="6">
    <source>
        <dbReference type="SAM" id="Coils"/>
    </source>
</evidence>
<protein>
    <recommendedName>
        <fullName evidence="2">Single-stranded-DNA-specific exonuclease RecJ</fullName>
    </recommendedName>
</protein>
<evidence type="ECO:0000313" key="11">
    <source>
        <dbReference type="Proteomes" id="UP000001311"/>
    </source>
</evidence>
<reference evidence="10 11" key="1">
    <citation type="journal article" date="2007" name="Genome Res.">
        <title>Lateral gene transfer between obligate intracellular bacteria: evidence from the Rickettsia massiliae genome.</title>
        <authorList>
            <person name="Blanc G."/>
            <person name="Ogata H."/>
            <person name="Robert C."/>
            <person name="Audic S."/>
            <person name="Claverie J.-M."/>
            <person name="Raoult D."/>
        </authorList>
    </citation>
    <scope>NUCLEOTIDE SEQUENCE [LARGE SCALE GENOMIC DNA]</scope>
    <source>
        <strain evidence="11">Mtu5</strain>
    </source>
</reference>
<accession>A8F1S2</accession>
<evidence type="ECO:0000259" key="7">
    <source>
        <dbReference type="Pfam" id="PF01368"/>
    </source>
</evidence>
<evidence type="ECO:0000259" key="8">
    <source>
        <dbReference type="Pfam" id="PF02272"/>
    </source>
</evidence>
<proteinExistence type="inferred from homology"/>